<reference evidence="1 2" key="1">
    <citation type="submission" date="2011-11" db="EMBL/GenBank/DDBJ databases">
        <title>The Noncontiguous Finished genome of Desulfosporosinus youngiae DSM 17734.</title>
        <authorList>
            <consortium name="US DOE Joint Genome Institute (JGI-PGF)"/>
            <person name="Lucas S."/>
            <person name="Han J."/>
            <person name="Lapidus A."/>
            <person name="Cheng J.-F."/>
            <person name="Goodwin L."/>
            <person name="Pitluck S."/>
            <person name="Peters L."/>
            <person name="Ovchinnikova G."/>
            <person name="Lu M."/>
            <person name="Land M.L."/>
            <person name="Hauser L."/>
            <person name="Pester M."/>
            <person name="Spring S."/>
            <person name="Ollivier B."/>
            <person name="Rattei T."/>
            <person name="Klenk H.-P."/>
            <person name="Wagner M."/>
            <person name="Loy A."/>
            <person name="Woyke T.J."/>
        </authorList>
    </citation>
    <scope>NUCLEOTIDE SEQUENCE [LARGE SCALE GENOMIC DNA]</scope>
    <source>
        <strain evidence="1 2">DSM 17734</strain>
    </source>
</reference>
<gene>
    <name evidence="1" type="ORF">DesyoDRAFT_0140</name>
</gene>
<sequence length="82" mass="9281">MAARRPVANTPAVWIERVEPRLPKFVCADEFGAHPDEMTKSKHLIKRWPFAYLAMTCFPGSYAPSILGPEGLNFRVRYTKSG</sequence>
<dbReference type="Proteomes" id="UP000005104">
    <property type="component" value="Chromosome"/>
</dbReference>
<name>H5Y0Y1_9FIRM</name>
<protein>
    <submittedName>
        <fullName evidence="1">Uncharacterized protein</fullName>
    </submittedName>
</protein>
<evidence type="ECO:0000313" key="1">
    <source>
        <dbReference type="EMBL" id="EHQ87349.1"/>
    </source>
</evidence>
<dbReference type="AlphaFoldDB" id="H5Y0Y1"/>
<proteinExistence type="predicted"/>
<keyword evidence="2" id="KW-1185">Reference proteome</keyword>
<dbReference type="HOGENOM" id="CLU_2552811_0_0_9"/>
<organism evidence="1 2">
    <name type="scientific">Desulfosporosinus youngiae DSM 17734</name>
    <dbReference type="NCBI Taxonomy" id="768710"/>
    <lineage>
        <taxon>Bacteria</taxon>
        <taxon>Bacillati</taxon>
        <taxon>Bacillota</taxon>
        <taxon>Clostridia</taxon>
        <taxon>Eubacteriales</taxon>
        <taxon>Desulfitobacteriaceae</taxon>
        <taxon>Desulfosporosinus</taxon>
    </lineage>
</organism>
<dbReference type="EMBL" id="CM001441">
    <property type="protein sequence ID" value="EHQ87349.1"/>
    <property type="molecule type" value="Genomic_DNA"/>
</dbReference>
<evidence type="ECO:0000313" key="2">
    <source>
        <dbReference type="Proteomes" id="UP000005104"/>
    </source>
</evidence>
<accession>H5Y0Y1</accession>